<dbReference type="InterPro" id="IPR013785">
    <property type="entry name" value="Aldolase_TIM"/>
</dbReference>
<organism evidence="2">
    <name type="scientific">marine sediment metagenome</name>
    <dbReference type="NCBI Taxonomy" id="412755"/>
    <lineage>
        <taxon>unclassified sequences</taxon>
        <taxon>metagenomes</taxon>
        <taxon>ecological metagenomes</taxon>
    </lineage>
</organism>
<proteinExistence type="predicted"/>
<evidence type="ECO:0000259" key="1">
    <source>
        <dbReference type="Pfam" id="PF13186"/>
    </source>
</evidence>
<name>X1P1U1_9ZZZZ</name>
<comment type="caution">
    <text evidence="2">The sequence shown here is derived from an EMBL/GenBank/DDBJ whole genome shotgun (WGS) entry which is preliminary data.</text>
</comment>
<dbReference type="AlphaFoldDB" id="X1P1U1"/>
<dbReference type="InterPro" id="IPR058240">
    <property type="entry name" value="rSAM_sf"/>
</dbReference>
<gene>
    <name evidence="2" type="ORF">S06H3_25893</name>
</gene>
<dbReference type="EMBL" id="BARV01014931">
    <property type="protein sequence ID" value="GAI24884.1"/>
    <property type="molecule type" value="Genomic_DNA"/>
</dbReference>
<dbReference type="Pfam" id="PF13186">
    <property type="entry name" value="SPASM"/>
    <property type="match status" value="1"/>
</dbReference>
<feature type="non-terminal residue" evidence="2">
    <location>
        <position position="1"/>
    </location>
</feature>
<protein>
    <recommendedName>
        <fullName evidence="1">4Fe4S-binding SPASM domain-containing protein</fullName>
    </recommendedName>
</protein>
<dbReference type="SUPFAM" id="SSF102114">
    <property type="entry name" value="Radical SAM enzymes"/>
    <property type="match status" value="1"/>
</dbReference>
<reference evidence="2" key="1">
    <citation type="journal article" date="2014" name="Front. Microbiol.">
        <title>High frequency of phylogenetically diverse reductive dehalogenase-homologous genes in deep subseafloor sedimentary metagenomes.</title>
        <authorList>
            <person name="Kawai M."/>
            <person name="Futagami T."/>
            <person name="Toyoda A."/>
            <person name="Takaki Y."/>
            <person name="Nishi S."/>
            <person name="Hori S."/>
            <person name="Arai W."/>
            <person name="Tsubouchi T."/>
            <person name="Morono Y."/>
            <person name="Uchiyama I."/>
            <person name="Ito T."/>
            <person name="Fujiyama A."/>
            <person name="Inagaki F."/>
            <person name="Takami H."/>
        </authorList>
    </citation>
    <scope>NUCLEOTIDE SEQUENCE</scope>
    <source>
        <strain evidence="2">Expedition CK06-06</strain>
    </source>
</reference>
<dbReference type="NCBIfam" id="TIGR04085">
    <property type="entry name" value="rSAM_more_4Fe4S"/>
    <property type="match status" value="1"/>
</dbReference>
<feature type="domain" description="4Fe4S-binding SPASM" evidence="1">
    <location>
        <begin position="33"/>
        <end position="102"/>
    </location>
</feature>
<accession>X1P1U1</accession>
<dbReference type="InterPro" id="IPR023885">
    <property type="entry name" value="4Fe4S-binding_SPASM_dom"/>
</dbReference>
<dbReference type="Gene3D" id="3.20.20.70">
    <property type="entry name" value="Aldolase class I"/>
    <property type="match status" value="1"/>
</dbReference>
<sequence>IKGVRIRERTAAIIIQKVFTDNDPNFLDLRSPCGAGIGQIAYHYNGDIYTCDEGRMLGQMGDETFKIGNVYKNTYEEIISSPVTRSLCLASTLEGLSGCSDCVYLPYCGVCPVFNYSEGDNIFSQAPNNFRCQVNRGILDYLFQKFEEPKNLKVLKKWASRR</sequence>
<evidence type="ECO:0000313" key="2">
    <source>
        <dbReference type="EMBL" id="GAI24884.1"/>
    </source>
</evidence>